<evidence type="ECO:0000259" key="2">
    <source>
        <dbReference type="PROSITE" id="PS50943"/>
    </source>
</evidence>
<sequence length="184" mass="20290">MGEMRTLGADLRSLRKSRGLTLEEVSGRLGKSVGWLSQVERDLSTPEPQDLDRLSEIFGVPLSLVAVSDAPEAEDGRIVRKSARRAIGERVPGLDESLLSPDLTDDFEVLHSTFLPGSNRSDRVDRATSEVGVILSGKLDLWLGEDKFTVGEGDSFRIRDETLRWANPYDVPAVAIWVISPPVY</sequence>
<accession>A0A0J9GX99</accession>
<dbReference type="InterPro" id="IPR011051">
    <property type="entry name" value="RmlC_Cupin_sf"/>
</dbReference>
<dbReference type="Proteomes" id="UP000037178">
    <property type="component" value="Unassembled WGS sequence"/>
</dbReference>
<evidence type="ECO:0000313" key="4">
    <source>
        <dbReference type="Proteomes" id="UP000037178"/>
    </source>
</evidence>
<dbReference type="Pfam" id="PF07883">
    <property type="entry name" value="Cupin_2"/>
    <property type="match status" value="1"/>
</dbReference>
<gene>
    <name evidence="3" type="ORF">AIOL_003084</name>
</gene>
<keyword evidence="4" id="KW-1185">Reference proteome</keyword>
<dbReference type="CDD" id="cd00093">
    <property type="entry name" value="HTH_XRE"/>
    <property type="match status" value="1"/>
</dbReference>
<dbReference type="InterPro" id="IPR001387">
    <property type="entry name" value="Cro/C1-type_HTH"/>
</dbReference>
<dbReference type="AlphaFoldDB" id="A0A0J9GX99"/>
<feature type="domain" description="HTH cro/C1-type" evidence="2">
    <location>
        <begin position="11"/>
        <end position="65"/>
    </location>
</feature>
<dbReference type="GO" id="GO:0003700">
    <property type="term" value="F:DNA-binding transcription factor activity"/>
    <property type="evidence" value="ECO:0007669"/>
    <property type="project" value="TreeGrafter"/>
</dbReference>
<proteinExistence type="predicted"/>
<dbReference type="GO" id="GO:0003677">
    <property type="term" value="F:DNA binding"/>
    <property type="evidence" value="ECO:0007669"/>
    <property type="project" value="UniProtKB-KW"/>
</dbReference>
<dbReference type="Gene3D" id="2.60.120.10">
    <property type="entry name" value="Jelly Rolls"/>
    <property type="match status" value="1"/>
</dbReference>
<dbReference type="SUPFAM" id="SSF51182">
    <property type="entry name" value="RmlC-like cupins"/>
    <property type="match status" value="1"/>
</dbReference>
<dbReference type="PANTHER" id="PTHR46797">
    <property type="entry name" value="HTH-TYPE TRANSCRIPTIONAL REGULATOR"/>
    <property type="match status" value="1"/>
</dbReference>
<dbReference type="PATRIC" id="fig|1675527.3.peg.3225"/>
<dbReference type="InterPro" id="IPR014710">
    <property type="entry name" value="RmlC-like_jellyroll"/>
</dbReference>
<dbReference type="PROSITE" id="PS50943">
    <property type="entry name" value="HTH_CROC1"/>
    <property type="match status" value="1"/>
</dbReference>
<comment type="caution">
    <text evidence="3">The sequence shown here is derived from an EMBL/GenBank/DDBJ whole genome shotgun (WGS) entry which is preliminary data.</text>
</comment>
<dbReference type="InterPro" id="IPR010982">
    <property type="entry name" value="Lambda_DNA-bd_dom_sf"/>
</dbReference>
<dbReference type="Pfam" id="PF13560">
    <property type="entry name" value="HTH_31"/>
    <property type="match status" value="1"/>
</dbReference>
<dbReference type="SUPFAM" id="SSF47413">
    <property type="entry name" value="lambda repressor-like DNA-binding domains"/>
    <property type="match status" value="1"/>
</dbReference>
<name>A0A0J9GX99_9RHOB</name>
<keyword evidence="1" id="KW-0238">DNA-binding</keyword>
<protein>
    <submittedName>
        <fullName evidence="3">Putative transcriptional regulator</fullName>
    </submittedName>
</protein>
<organism evidence="3 4">
    <name type="scientific">Candidatus Rhodobacter oscarellae</name>
    <dbReference type="NCBI Taxonomy" id="1675527"/>
    <lineage>
        <taxon>Bacteria</taxon>
        <taxon>Pseudomonadati</taxon>
        <taxon>Pseudomonadota</taxon>
        <taxon>Alphaproteobacteria</taxon>
        <taxon>Rhodobacterales</taxon>
        <taxon>Rhodobacter group</taxon>
        <taxon>Rhodobacter</taxon>
    </lineage>
</organism>
<dbReference type="PANTHER" id="PTHR46797:SF2">
    <property type="entry name" value="TRANSCRIPTIONAL REGULATOR"/>
    <property type="match status" value="1"/>
</dbReference>
<evidence type="ECO:0000313" key="3">
    <source>
        <dbReference type="EMBL" id="KMW58113.1"/>
    </source>
</evidence>
<dbReference type="InterPro" id="IPR013096">
    <property type="entry name" value="Cupin_2"/>
</dbReference>
<dbReference type="EMBL" id="LFTY01000002">
    <property type="protein sequence ID" value="KMW58113.1"/>
    <property type="molecule type" value="Genomic_DNA"/>
</dbReference>
<dbReference type="SMART" id="SM00530">
    <property type="entry name" value="HTH_XRE"/>
    <property type="match status" value="1"/>
</dbReference>
<dbReference type="InterPro" id="IPR050807">
    <property type="entry name" value="TransReg_Diox_bact_type"/>
</dbReference>
<evidence type="ECO:0000256" key="1">
    <source>
        <dbReference type="ARBA" id="ARBA00023125"/>
    </source>
</evidence>
<dbReference type="OrthoDB" id="9814751at2"/>
<dbReference type="STRING" id="1675527.AIOL_003084"/>
<dbReference type="GO" id="GO:0005829">
    <property type="term" value="C:cytosol"/>
    <property type="evidence" value="ECO:0007669"/>
    <property type="project" value="TreeGrafter"/>
</dbReference>
<dbReference type="RefSeq" id="WP_049643755.1">
    <property type="nucleotide sequence ID" value="NZ_LFTY01000002.1"/>
</dbReference>
<dbReference type="CDD" id="cd02209">
    <property type="entry name" value="cupin_XRE_C"/>
    <property type="match status" value="1"/>
</dbReference>
<reference evidence="3 4" key="1">
    <citation type="submission" date="2015-06" db="EMBL/GenBank/DDBJ databases">
        <title>Draft genome sequence of an Alphaproteobacteria species associated to the Mediterranean sponge Oscarella lobularis.</title>
        <authorList>
            <person name="Jourda C."/>
            <person name="Santini S."/>
            <person name="Claverie J.-M."/>
        </authorList>
    </citation>
    <scope>NUCLEOTIDE SEQUENCE [LARGE SCALE GENOMIC DNA]</scope>
    <source>
        <strain evidence="3">IGS</strain>
    </source>
</reference>
<dbReference type="Gene3D" id="1.10.260.40">
    <property type="entry name" value="lambda repressor-like DNA-binding domains"/>
    <property type="match status" value="1"/>
</dbReference>